<keyword evidence="2" id="KW-1185">Reference proteome</keyword>
<dbReference type="PANTHER" id="PTHR34374">
    <property type="entry name" value="LARGE RIBOSOMAL RNA SUBUNIT ACCUMULATION PROTEIN YCED HOMOLOG 1, CHLOROPLASTIC"/>
    <property type="match status" value="1"/>
</dbReference>
<organism evidence="1 2">
    <name type="scientific">Thlaspi arvense</name>
    <name type="common">Field penny-cress</name>
    <dbReference type="NCBI Taxonomy" id="13288"/>
    <lineage>
        <taxon>Eukaryota</taxon>
        <taxon>Viridiplantae</taxon>
        <taxon>Streptophyta</taxon>
        <taxon>Embryophyta</taxon>
        <taxon>Tracheophyta</taxon>
        <taxon>Spermatophyta</taxon>
        <taxon>Magnoliopsida</taxon>
        <taxon>eudicotyledons</taxon>
        <taxon>Gunneridae</taxon>
        <taxon>Pentapetalae</taxon>
        <taxon>rosids</taxon>
        <taxon>malvids</taxon>
        <taxon>Brassicales</taxon>
        <taxon>Brassicaceae</taxon>
        <taxon>Thlaspideae</taxon>
        <taxon>Thlaspi</taxon>
    </lineage>
</organism>
<sequence length="130" mass="14515">MGSSGLLSWVDWEDKLHFPPEVKEIDISKHIRDLKHLEITINAICDAACKGMCLKCREYQLIQLELVILLLVHFIVSLGKDGYIHDDKGKLKEALAFPNDCRAVCSTQKGAIPALPTPSDAQQLMKSKSK</sequence>
<evidence type="ECO:0000313" key="2">
    <source>
        <dbReference type="Proteomes" id="UP000836841"/>
    </source>
</evidence>
<reference evidence="1 2" key="1">
    <citation type="submission" date="2022-03" db="EMBL/GenBank/DDBJ databases">
        <authorList>
            <person name="Nunn A."/>
            <person name="Chopra R."/>
            <person name="Nunn A."/>
            <person name="Contreras Garrido A."/>
        </authorList>
    </citation>
    <scope>NUCLEOTIDE SEQUENCE [LARGE SCALE GENOMIC DNA]</scope>
</reference>
<protein>
    <submittedName>
        <fullName evidence="1">Uncharacterized protein</fullName>
    </submittedName>
</protein>
<proteinExistence type="predicted"/>
<accession>A0AAU9SSI9</accession>
<dbReference type="Proteomes" id="UP000836841">
    <property type="component" value="Chromosome 6"/>
</dbReference>
<gene>
    <name evidence="1" type="ORF">TAV2_LOCUS22131</name>
</gene>
<evidence type="ECO:0000313" key="1">
    <source>
        <dbReference type="EMBL" id="CAH2070948.1"/>
    </source>
</evidence>
<name>A0AAU9SSI9_THLAR</name>
<dbReference type="EMBL" id="OU466862">
    <property type="protein sequence ID" value="CAH2070948.1"/>
    <property type="molecule type" value="Genomic_DNA"/>
</dbReference>
<dbReference type="PANTHER" id="PTHR34374:SF1">
    <property type="entry name" value="LARGE RIBOSOMAL RNA SUBUNIT ACCUMULATION PROTEIN YCED HOMOLOG 1, CHLOROPLASTIC"/>
    <property type="match status" value="1"/>
</dbReference>
<dbReference type="AlphaFoldDB" id="A0AAU9SSI9"/>